<sequence length="64" mass="7704">MRESGRLTRHHTHSIETNATANRDTYQRQQKQSKRRTALWTVFDEITETATHNQRVKRQRESPQ</sequence>
<reference evidence="2 3" key="1">
    <citation type="submission" date="2016-10" db="EMBL/GenBank/DDBJ databases">
        <authorList>
            <person name="de Groot N.N."/>
        </authorList>
    </citation>
    <scope>NUCLEOTIDE SEQUENCE [LARGE SCALE GENOMIC DNA]</scope>
    <source>
        <strain evidence="2 3">SP2</strain>
    </source>
</reference>
<evidence type="ECO:0000256" key="1">
    <source>
        <dbReference type="SAM" id="MobiDB-lite"/>
    </source>
</evidence>
<evidence type="ECO:0000313" key="2">
    <source>
        <dbReference type="EMBL" id="SFI61485.1"/>
    </source>
</evidence>
<evidence type="ECO:0000313" key="3">
    <source>
        <dbReference type="Proteomes" id="UP000182829"/>
    </source>
</evidence>
<accession>A0A1I3JNK9</accession>
<dbReference type="EMBL" id="FORO01000002">
    <property type="protein sequence ID" value="SFI61485.1"/>
    <property type="molecule type" value="Genomic_DNA"/>
</dbReference>
<dbReference type="Proteomes" id="UP000182829">
    <property type="component" value="Unassembled WGS sequence"/>
</dbReference>
<name>A0A1I3JNK9_9EURY</name>
<feature type="region of interest" description="Disordered" evidence="1">
    <location>
        <begin position="1"/>
        <end position="36"/>
    </location>
</feature>
<gene>
    <name evidence="2" type="ORF">SAMN05443661_102180</name>
</gene>
<protein>
    <submittedName>
        <fullName evidence="2">Uncharacterized protein</fullName>
    </submittedName>
</protein>
<feature type="compositionally biased region" description="Polar residues" evidence="1">
    <location>
        <begin position="15"/>
        <end position="30"/>
    </location>
</feature>
<proteinExistence type="predicted"/>
<organism evidence="2 3">
    <name type="scientific">Natronobacterium gregoryi</name>
    <dbReference type="NCBI Taxonomy" id="44930"/>
    <lineage>
        <taxon>Archaea</taxon>
        <taxon>Methanobacteriati</taxon>
        <taxon>Methanobacteriota</taxon>
        <taxon>Stenosarchaea group</taxon>
        <taxon>Halobacteria</taxon>
        <taxon>Halobacteriales</taxon>
        <taxon>Natrialbaceae</taxon>
        <taxon>Natronobacterium</taxon>
    </lineage>
</organism>
<dbReference type="AlphaFoldDB" id="A0A1I3JNK9"/>